<sequence length="412" mass="45578">MKAQGTSASIIATDHASPSSTGINEKRKRKRGKPRPHHSAVVRPSAHQPKLAKLVTLAYFRTSGSDADACADAPTAVKDLQLNSGCESLSPIDYNLERFPTITCGPALHLRGGCGSDESSSEEDVSPDQSYRPAFRIRGGATTEDNIVFRAQRRSSETSKEGQWTVRKRVSMSKNKGKDKAHESDPEPEDLFARANISTLKFLVGGVQFYGSSHTYDKNKPGFLLDINRSLAWSREIQDRYIHGLATMSDGTHVIITINPELARLTLEAIWIMVDTMFTDENARVKVRVNSVDKRQPDQLHKTSTPRGNFIARFKTKRRNRNTAERGNLLAAPVANFIDVNLLSDSLVNSLELFPGSNLRSPLAGPMSDQAALNSDVMSPIFQNIIKDHPMYPINGDGEVWATDLYEQMILS</sequence>
<evidence type="ECO:0000256" key="1">
    <source>
        <dbReference type="SAM" id="MobiDB-lite"/>
    </source>
</evidence>
<feature type="region of interest" description="Disordered" evidence="1">
    <location>
        <begin position="149"/>
        <end position="187"/>
    </location>
</feature>
<accession>A0AAD7DJ73</accession>
<keyword evidence="3" id="KW-1185">Reference proteome</keyword>
<reference evidence="2" key="1">
    <citation type="submission" date="2023-03" db="EMBL/GenBank/DDBJ databases">
        <title>Massive genome expansion in bonnet fungi (Mycena s.s.) driven by repeated elements and novel gene families across ecological guilds.</title>
        <authorList>
            <consortium name="Lawrence Berkeley National Laboratory"/>
            <person name="Harder C.B."/>
            <person name="Miyauchi S."/>
            <person name="Viragh M."/>
            <person name="Kuo A."/>
            <person name="Thoen E."/>
            <person name="Andreopoulos B."/>
            <person name="Lu D."/>
            <person name="Skrede I."/>
            <person name="Drula E."/>
            <person name="Henrissat B."/>
            <person name="Morin E."/>
            <person name="Kohler A."/>
            <person name="Barry K."/>
            <person name="LaButti K."/>
            <person name="Morin E."/>
            <person name="Salamov A."/>
            <person name="Lipzen A."/>
            <person name="Mereny Z."/>
            <person name="Hegedus B."/>
            <person name="Baldrian P."/>
            <person name="Stursova M."/>
            <person name="Weitz H."/>
            <person name="Taylor A."/>
            <person name="Grigoriev I.V."/>
            <person name="Nagy L.G."/>
            <person name="Martin F."/>
            <person name="Kauserud H."/>
        </authorList>
    </citation>
    <scope>NUCLEOTIDE SEQUENCE</scope>
    <source>
        <strain evidence="2">CBHHK067</strain>
    </source>
</reference>
<feature type="compositionally biased region" description="Basic and acidic residues" evidence="1">
    <location>
        <begin position="176"/>
        <end position="185"/>
    </location>
</feature>
<evidence type="ECO:0000313" key="3">
    <source>
        <dbReference type="Proteomes" id="UP001221757"/>
    </source>
</evidence>
<feature type="compositionally biased region" description="Basic residues" evidence="1">
    <location>
        <begin position="26"/>
        <end position="40"/>
    </location>
</feature>
<dbReference type="EMBL" id="JARKIE010000048">
    <property type="protein sequence ID" value="KAJ7693005.1"/>
    <property type="molecule type" value="Genomic_DNA"/>
</dbReference>
<name>A0AAD7DJ73_MYCRO</name>
<organism evidence="2 3">
    <name type="scientific">Mycena rosella</name>
    <name type="common">Pink bonnet</name>
    <name type="synonym">Agaricus rosellus</name>
    <dbReference type="NCBI Taxonomy" id="1033263"/>
    <lineage>
        <taxon>Eukaryota</taxon>
        <taxon>Fungi</taxon>
        <taxon>Dikarya</taxon>
        <taxon>Basidiomycota</taxon>
        <taxon>Agaricomycotina</taxon>
        <taxon>Agaricomycetes</taxon>
        <taxon>Agaricomycetidae</taxon>
        <taxon>Agaricales</taxon>
        <taxon>Marasmiineae</taxon>
        <taxon>Mycenaceae</taxon>
        <taxon>Mycena</taxon>
    </lineage>
</organism>
<feature type="compositionally biased region" description="Basic residues" evidence="1">
    <location>
        <begin position="166"/>
        <end position="175"/>
    </location>
</feature>
<feature type="region of interest" description="Disordered" evidence="1">
    <location>
        <begin position="113"/>
        <end position="137"/>
    </location>
</feature>
<dbReference type="Proteomes" id="UP001221757">
    <property type="component" value="Unassembled WGS sequence"/>
</dbReference>
<protein>
    <submittedName>
        <fullName evidence="2">Uncharacterized protein</fullName>
    </submittedName>
</protein>
<evidence type="ECO:0000313" key="2">
    <source>
        <dbReference type="EMBL" id="KAJ7693005.1"/>
    </source>
</evidence>
<proteinExistence type="predicted"/>
<comment type="caution">
    <text evidence="2">The sequence shown here is derived from an EMBL/GenBank/DDBJ whole genome shotgun (WGS) entry which is preliminary data.</text>
</comment>
<gene>
    <name evidence="2" type="ORF">B0H17DRAFT_1132717</name>
</gene>
<feature type="region of interest" description="Disordered" evidence="1">
    <location>
        <begin position="1"/>
        <end position="48"/>
    </location>
</feature>
<dbReference type="AlphaFoldDB" id="A0AAD7DJ73"/>
<feature type="compositionally biased region" description="Polar residues" evidence="1">
    <location>
        <begin position="1"/>
        <end position="23"/>
    </location>
</feature>